<keyword evidence="1" id="KW-0880">Kelch repeat</keyword>
<dbReference type="AlphaFoldDB" id="A0A8K0KFG8"/>
<dbReference type="Proteomes" id="UP000792457">
    <property type="component" value="Unassembled WGS sequence"/>
</dbReference>
<keyword evidence="3" id="KW-1185">Reference proteome</keyword>
<dbReference type="PANTHER" id="PTHR46375:SF3">
    <property type="entry name" value="KELCH REPEAT AND BTB DOMAIN-CONTAINING PROTEIN 13"/>
    <property type="match status" value="1"/>
</dbReference>
<evidence type="ECO:0000256" key="1">
    <source>
        <dbReference type="ARBA" id="ARBA00022441"/>
    </source>
</evidence>
<gene>
    <name evidence="2" type="ORF">J437_LFUL013318</name>
</gene>
<dbReference type="EMBL" id="KZ308645">
    <property type="protein sequence ID" value="KAG8232725.1"/>
    <property type="molecule type" value="Genomic_DNA"/>
</dbReference>
<reference evidence="2" key="2">
    <citation type="submission" date="2017-10" db="EMBL/GenBank/DDBJ databases">
        <title>Ladona fulva Genome sequencing and assembly.</title>
        <authorList>
            <person name="Murali S."/>
            <person name="Richards S."/>
            <person name="Bandaranaike D."/>
            <person name="Bellair M."/>
            <person name="Blankenburg K."/>
            <person name="Chao H."/>
            <person name="Dinh H."/>
            <person name="Doddapaneni H."/>
            <person name="Dugan-Rocha S."/>
            <person name="Elkadiri S."/>
            <person name="Gnanaolivu R."/>
            <person name="Hernandez B."/>
            <person name="Skinner E."/>
            <person name="Javaid M."/>
            <person name="Lee S."/>
            <person name="Li M."/>
            <person name="Ming W."/>
            <person name="Munidasa M."/>
            <person name="Muniz J."/>
            <person name="Nguyen L."/>
            <person name="Hughes D."/>
            <person name="Osuji N."/>
            <person name="Pu L.-L."/>
            <person name="Puazo M."/>
            <person name="Qu C."/>
            <person name="Quiroz J."/>
            <person name="Raj R."/>
            <person name="Weissenberger G."/>
            <person name="Xin Y."/>
            <person name="Zou X."/>
            <person name="Han Y."/>
            <person name="Worley K."/>
            <person name="Muzny D."/>
            <person name="Gibbs R."/>
        </authorList>
    </citation>
    <scope>NUCLEOTIDE SEQUENCE</scope>
    <source>
        <strain evidence="2">Sampled in the wild</strain>
    </source>
</reference>
<protein>
    <submittedName>
        <fullName evidence="2">Uncharacterized protein</fullName>
    </submittedName>
</protein>
<dbReference type="SUPFAM" id="SSF117281">
    <property type="entry name" value="Kelch motif"/>
    <property type="match status" value="1"/>
</dbReference>
<evidence type="ECO:0000313" key="2">
    <source>
        <dbReference type="EMBL" id="KAG8232725.1"/>
    </source>
</evidence>
<dbReference type="InterPro" id="IPR006652">
    <property type="entry name" value="Kelch_1"/>
</dbReference>
<evidence type="ECO:0000313" key="3">
    <source>
        <dbReference type="Proteomes" id="UP000792457"/>
    </source>
</evidence>
<reference evidence="2" key="1">
    <citation type="submission" date="2013-04" db="EMBL/GenBank/DDBJ databases">
        <authorList>
            <person name="Qu J."/>
            <person name="Murali S.C."/>
            <person name="Bandaranaike D."/>
            <person name="Bellair M."/>
            <person name="Blankenburg K."/>
            <person name="Chao H."/>
            <person name="Dinh H."/>
            <person name="Doddapaneni H."/>
            <person name="Downs B."/>
            <person name="Dugan-Rocha S."/>
            <person name="Elkadiri S."/>
            <person name="Gnanaolivu R.D."/>
            <person name="Hernandez B."/>
            <person name="Javaid M."/>
            <person name="Jayaseelan J.C."/>
            <person name="Lee S."/>
            <person name="Li M."/>
            <person name="Ming W."/>
            <person name="Munidasa M."/>
            <person name="Muniz J."/>
            <person name="Nguyen L."/>
            <person name="Ongeri F."/>
            <person name="Osuji N."/>
            <person name="Pu L.-L."/>
            <person name="Puazo M."/>
            <person name="Qu C."/>
            <person name="Quiroz J."/>
            <person name="Raj R."/>
            <person name="Weissenberger G."/>
            <person name="Xin Y."/>
            <person name="Zou X."/>
            <person name="Han Y."/>
            <person name="Richards S."/>
            <person name="Worley K."/>
            <person name="Muzny D."/>
            <person name="Gibbs R."/>
        </authorList>
    </citation>
    <scope>NUCLEOTIDE SEQUENCE</scope>
    <source>
        <strain evidence="2">Sampled in the wild</strain>
    </source>
</reference>
<comment type="caution">
    <text evidence="2">The sequence shown here is derived from an EMBL/GenBank/DDBJ whole genome shotgun (WGS) entry which is preliminary data.</text>
</comment>
<accession>A0A8K0KFG8</accession>
<name>A0A8K0KFG8_LADFU</name>
<dbReference type="Pfam" id="PF01344">
    <property type="entry name" value="Kelch_1"/>
    <property type="match status" value="1"/>
</dbReference>
<dbReference type="InterPro" id="IPR052392">
    <property type="entry name" value="Kelch-BTB_domain-containing"/>
</dbReference>
<sequence>MSIDLRPYLMYLLETEDESGKMITQLKPFLSLSKINVGKTEASGYKVINIGKDIILLGGQHYVGHGDCIKSVWKFRNFGEPGEGEWIQEAVLQNPRRHHSMCTLNDDLYLIGGFGRHRVLLDSMERYHVPTGTWHSCRTLPEALYSAASCVFDGSIYVLGSQLYCYHPPSDMWTTINELSLPKNTGFSSAMPYKDYIYLTGIYTTKLMRFNPRHQLHYKKQKGEKDSWTLETVGNFRNKALNTCIVGHKIYSFALPEDWHGFEDECHSSEDSKGFLEIETYNITTETFEVVWTGSLDKIKLDGGGIIADFMTQHCAGCFSMIKF</sequence>
<dbReference type="InterPro" id="IPR015915">
    <property type="entry name" value="Kelch-typ_b-propeller"/>
</dbReference>
<dbReference type="PANTHER" id="PTHR46375">
    <property type="entry name" value="KELCH REPEAT AND BTB DOMAIN-CONTAINING PROTEIN 13-RELATED"/>
    <property type="match status" value="1"/>
</dbReference>
<organism evidence="2 3">
    <name type="scientific">Ladona fulva</name>
    <name type="common">Scarce chaser dragonfly</name>
    <name type="synonym">Libellula fulva</name>
    <dbReference type="NCBI Taxonomy" id="123851"/>
    <lineage>
        <taxon>Eukaryota</taxon>
        <taxon>Metazoa</taxon>
        <taxon>Ecdysozoa</taxon>
        <taxon>Arthropoda</taxon>
        <taxon>Hexapoda</taxon>
        <taxon>Insecta</taxon>
        <taxon>Pterygota</taxon>
        <taxon>Palaeoptera</taxon>
        <taxon>Odonata</taxon>
        <taxon>Epiprocta</taxon>
        <taxon>Anisoptera</taxon>
        <taxon>Libelluloidea</taxon>
        <taxon>Libellulidae</taxon>
        <taxon>Ladona</taxon>
    </lineage>
</organism>
<dbReference type="Gene3D" id="2.120.10.80">
    <property type="entry name" value="Kelch-type beta propeller"/>
    <property type="match status" value="1"/>
</dbReference>
<dbReference type="SMART" id="SM00612">
    <property type="entry name" value="Kelch"/>
    <property type="match status" value="2"/>
</dbReference>
<dbReference type="OrthoDB" id="10027872at2759"/>
<proteinExistence type="predicted"/>